<keyword evidence="3" id="KW-1185">Reference proteome</keyword>
<dbReference type="GO" id="GO:0003676">
    <property type="term" value="F:nucleic acid binding"/>
    <property type="evidence" value="ECO:0007669"/>
    <property type="project" value="InterPro"/>
</dbReference>
<dbReference type="PANTHER" id="PTHR47074">
    <property type="entry name" value="BNAC02G40300D PROTEIN"/>
    <property type="match status" value="1"/>
</dbReference>
<evidence type="ECO:0000259" key="1">
    <source>
        <dbReference type="Pfam" id="PF13456"/>
    </source>
</evidence>
<gene>
    <name evidence="2" type="ORF">FRX31_015316</name>
</gene>
<dbReference type="AlphaFoldDB" id="A0A7J6WDV6"/>
<dbReference type="Pfam" id="PF13456">
    <property type="entry name" value="RVT_3"/>
    <property type="match status" value="1"/>
</dbReference>
<feature type="domain" description="RNase H type-1" evidence="1">
    <location>
        <begin position="75"/>
        <end position="166"/>
    </location>
</feature>
<dbReference type="EMBL" id="JABWDY010017842">
    <property type="protein sequence ID" value="KAF5195097.1"/>
    <property type="molecule type" value="Genomic_DNA"/>
</dbReference>
<evidence type="ECO:0000313" key="3">
    <source>
        <dbReference type="Proteomes" id="UP000554482"/>
    </source>
</evidence>
<dbReference type="Proteomes" id="UP000554482">
    <property type="component" value="Unassembled WGS sequence"/>
</dbReference>
<name>A0A7J6WDV6_THATH</name>
<dbReference type="GO" id="GO:0004523">
    <property type="term" value="F:RNA-DNA hybrid ribonuclease activity"/>
    <property type="evidence" value="ECO:0007669"/>
    <property type="project" value="InterPro"/>
</dbReference>
<evidence type="ECO:0000313" key="2">
    <source>
        <dbReference type="EMBL" id="KAF5195097.1"/>
    </source>
</evidence>
<dbReference type="Gene3D" id="3.30.420.10">
    <property type="entry name" value="Ribonuclease H-like superfamily/Ribonuclease H"/>
    <property type="match status" value="1"/>
</dbReference>
<sequence>MFAFYLMFSIWHHRNKIKFDNGCPNTFAIIKYAQYEWNLWKDGFSLNAQETSSSFAKEMSVESWIPPPLGWIKLNFEAAFYQHRKKGAIAVVARNSEGRILGVAGHQIKANDVEEAEFRGVELAMQFALQKHMVDVILEGDNRSVIQTIVGDVQPAHIVAAKVWEVGSESFQEFSKDVLCIVLNLEANAITTK</sequence>
<dbReference type="InterPro" id="IPR002156">
    <property type="entry name" value="RNaseH_domain"/>
</dbReference>
<dbReference type="InterPro" id="IPR044730">
    <property type="entry name" value="RNase_H-like_dom_plant"/>
</dbReference>
<protein>
    <recommendedName>
        <fullName evidence="1">RNase H type-1 domain-containing protein</fullName>
    </recommendedName>
</protein>
<proteinExistence type="predicted"/>
<dbReference type="InterPro" id="IPR052929">
    <property type="entry name" value="RNase_H-like_EbsB-rel"/>
</dbReference>
<dbReference type="InterPro" id="IPR012337">
    <property type="entry name" value="RNaseH-like_sf"/>
</dbReference>
<dbReference type="CDD" id="cd06222">
    <property type="entry name" value="RNase_H_like"/>
    <property type="match status" value="1"/>
</dbReference>
<reference evidence="2 3" key="1">
    <citation type="submission" date="2020-06" db="EMBL/GenBank/DDBJ databases">
        <title>Transcriptomic and genomic resources for Thalictrum thalictroides and T. hernandezii: Facilitating candidate gene discovery in an emerging model plant lineage.</title>
        <authorList>
            <person name="Arias T."/>
            <person name="Riano-Pachon D.M."/>
            <person name="Di Stilio V.S."/>
        </authorList>
    </citation>
    <scope>NUCLEOTIDE SEQUENCE [LARGE SCALE GENOMIC DNA]</scope>
    <source>
        <strain evidence="3">cv. WT478/WT964</strain>
        <tissue evidence="2">Leaves</tissue>
    </source>
</reference>
<dbReference type="SUPFAM" id="SSF53098">
    <property type="entry name" value="Ribonuclease H-like"/>
    <property type="match status" value="1"/>
</dbReference>
<feature type="non-terminal residue" evidence="2">
    <location>
        <position position="1"/>
    </location>
</feature>
<organism evidence="2 3">
    <name type="scientific">Thalictrum thalictroides</name>
    <name type="common">Rue-anemone</name>
    <name type="synonym">Anemone thalictroides</name>
    <dbReference type="NCBI Taxonomy" id="46969"/>
    <lineage>
        <taxon>Eukaryota</taxon>
        <taxon>Viridiplantae</taxon>
        <taxon>Streptophyta</taxon>
        <taxon>Embryophyta</taxon>
        <taxon>Tracheophyta</taxon>
        <taxon>Spermatophyta</taxon>
        <taxon>Magnoliopsida</taxon>
        <taxon>Ranunculales</taxon>
        <taxon>Ranunculaceae</taxon>
        <taxon>Thalictroideae</taxon>
        <taxon>Thalictrum</taxon>
    </lineage>
</organism>
<dbReference type="InterPro" id="IPR036397">
    <property type="entry name" value="RNaseH_sf"/>
</dbReference>
<accession>A0A7J6WDV6</accession>
<comment type="caution">
    <text evidence="2">The sequence shown here is derived from an EMBL/GenBank/DDBJ whole genome shotgun (WGS) entry which is preliminary data.</text>
</comment>
<dbReference type="OrthoDB" id="1906820at2759"/>
<dbReference type="PANTHER" id="PTHR47074:SF48">
    <property type="entry name" value="POLYNUCLEOTIDYL TRANSFERASE, RIBONUCLEASE H-LIKE SUPERFAMILY PROTEIN"/>
    <property type="match status" value="1"/>
</dbReference>